<keyword evidence="3" id="KW-1185">Reference proteome</keyword>
<evidence type="ECO:0000256" key="1">
    <source>
        <dbReference type="SAM" id="Phobius"/>
    </source>
</evidence>
<dbReference type="RefSeq" id="WP_122169988.1">
    <property type="nucleotide sequence ID" value="NZ_LR025743.1"/>
</dbReference>
<keyword evidence="1" id="KW-0812">Transmembrane</keyword>
<organism evidence="2 3">
    <name type="scientific">Burkholderia stabilis</name>
    <dbReference type="NCBI Taxonomy" id="95485"/>
    <lineage>
        <taxon>Bacteria</taxon>
        <taxon>Pseudomonadati</taxon>
        <taxon>Pseudomonadota</taxon>
        <taxon>Betaproteobacteria</taxon>
        <taxon>Burkholderiales</taxon>
        <taxon>Burkholderiaceae</taxon>
        <taxon>Burkholderia</taxon>
        <taxon>Burkholderia cepacia complex</taxon>
    </lineage>
</organism>
<protein>
    <submittedName>
        <fullName evidence="2">Uncharacterized protein</fullName>
    </submittedName>
</protein>
<feature type="transmembrane region" description="Helical" evidence="1">
    <location>
        <begin position="31"/>
        <end position="49"/>
    </location>
</feature>
<dbReference type="GeneID" id="71057096"/>
<sequence length="184" mass="20147">MTNLKAIDTTTLAARLRWGAYAATRKLRAPGLLAAGAIAGLLGVHALYLQPDSARLDATRDALTKEFAALPKPGAKAGEGGMTLKDVQQLRSREQAYSLFEILLQNGMERKHATYRREAEVKGKLRRLTINMAMSGSYAGLREAMRKIADQPMVRIESVSIERDKIDSPDVNVDLRVSLLGPDT</sequence>
<evidence type="ECO:0000313" key="2">
    <source>
        <dbReference type="EMBL" id="VBB14474.1"/>
    </source>
</evidence>
<keyword evidence="1" id="KW-0472">Membrane</keyword>
<proteinExistence type="predicted"/>
<evidence type="ECO:0000313" key="3">
    <source>
        <dbReference type="Proteomes" id="UP000268684"/>
    </source>
</evidence>
<dbReference type="EMBL" id="LR025743">
    <property type="protein sequence ID" value="VBB14474.1"/>
    <property type="molecule type" value="Genomic_DNA"/>
</dbReference>
<dbReference type="Proteomes" id="UP000268684">
    <property type="component" value="Chromosome II"/>
</dbReference>
<reference evidence="2 3" key="1">
    <citation type="submission" date="2017-11" db="EMBL/GenBank/DDBJ databases">
        <authorList>
            <person name="Seth-Smith MB H."/>
        </authorList>
    </citation>
    <scope>NUCLEOTIDE SEQUENCE [LARGE SCALE GENOMIC DNA]</scope>
    <source>
        <strain evidence="2">E</strain>
    </source>
</reference>
<keyword evidence="1" id="KW-1133">Transmembrane helix</keyword>
<dbReference type="AlphaFoldDB" id="A0AAJ5T6G7"/>
<name>A0AAJ5T6G7_9BURK</name>
<gene>
    <name evidence="2" type="ORF">BSTAB16_4664</name>
</gene>
<accession>A0AAJ5T6G7</accession>